<dbReference type="Proteomes" id="UP000318431">
    <property type="component" value="Unassembled WGS sequence"/>
</dbReference>
<dbReference type="RefSeq" id="WP_145648805.1">
    <property type="nucleotide sequence ID" value="NZ_VLLB01000003.1"/>
</dbReference>
<evidence type="ECO:0000259" key="1">
    <source>
        <dbReference type="Pfam" id="PF13145"/>
    </source>
</evidence>
<evidence type="ECO:0000313" key="3">
    <source>
        <dbReference type="Proteomes" id="UP000318431"/>
    </source>
</evidence>
<accession>A0A562RCI5</accession>
<sequence length="275" mass="30306">MSFPALPLSLRGLAREPLLHFLLLGALIFGADWLHTRGADPAARIEVTEQVDTEAARLFAASMGRAPTVQERATLRQRWVDNEVLYREGLALRMDQGDPTIRERVIFKALSMIEAGLTLPPASDATLRAWFEGHRAAYDAPQRVDFLEAVMQGRPDPATAAQFAAALNGRGAASVESDLRVFKGRPRNSLELGYGAPFAASLVALPAGSWQVLRSSQGYHVVRLEGLHAGEPVRFEDVRGRVLQDWKDQTLQAMRTRAVRELGRKYTVQAPGVRS</sequence>
<dbReference type="OrthoDB" id="196786at2"/>
<evidence type="ECO:0000313" key="2">
    <source>
        <dbReference type="EMBL" id="TWI66150.1"/>
    </source>
</evidence>
<dbReference type="EMBL" id="VLLB01000003">
    <property type="protein sequence ID" value="TWI66150.1"/>
    <property type="molecule type" value="Genomic_DNA"/>
</dbReference>
<gene>
    <name evidence="2" type="ORF">IP91_01961</name>
</gene>
<protein>
    <submittedName>
        <fullName evidence="2">Parvulin-like peptidyl-prolyl cis-trans isomerase protein</fullName>
    </submittedName>
</protein>
<dbReference type="AlphaFoldDB" id="A0A562RCI5"/>
<name>A0A562RCI5_9BURK</name>
<feature type="domain" description="PpiC" evidence="1">
    <location>
        <begin position="123"/>
        <end position="239"/>
    </location>
</feature>
<keyword evidence="3" id="KW-1185">Reference proteome</keyword>
<dbReference type="Pfam" id="PF13145">
    <property type="entry name" value="Rotamase_2"/>
    <property type="match status" value="1"/>
</dbReference>
<organism evidence="2 3">
    <name type="scientific">Pseudoduganella lurida</name>
    <dbReference type="NCBI Taxonomy" id="1036180"/>
    <lineage>
        <taxon>Bacteria</taxon>
        <taxon>Pseudomonadati</taxon>
        <taxon>Pseudomonadota</taxon>
        <taxon>Betaproteobacteria</taxon>
        <taxon>Burkholderiales</taxon>
        <taxon>Oxalobacteraceae</taxon>
        <taxon>Telluria group</taxon>
        <taxon>Pseudoduganella</taxon>
    </lineage>
</organism>
<dbReference type="InterPro" id="IPR000297">
    <property type="entry name" value="PPIase_PpiC"/>
</dbReference>
<proteinExistence type="predicted"/>
<keyword evidence="2" id="KW-0413">Isomerase</keyword>
<dbReference type="GO" id="GO:0003755">
    <property type="term" value="F:peptidyl-prolyl cis-trans isomerase activity"/>
    <property type="evidence" value="ECO:0007669"/>
    <property type="project" value="InterPro"/>
</dbReference>
<comment type="caution">
    <text evidence="2">The sequence shown here is derived from an EMBL/GenBank/DDBJ whole genome shotgun (WGS) entry which is preliminary data.</text>
</comment>
<reference evidence="2 3" key="1">
    <citation type="journal article" date="2015" name="Stand. Genomic Sci.">
        <title>Genomic Encyclopedia of Bacterial and Archaeal Type Strains, Phase III: the genomes of soil and plant-associated and newly described type strains.</title>
        <authorList>
            <person name="Whitman W.B."/>
            <person name="Woyke T."/>
            <person name="Klenk H.P."/>
            <person name="Zhou Y."/>
            <person name="Lilburn T.G."/>
            <person name="Beck B.J."/>
            <person name="De Vos P."/>
            <person name="Vandamme P."/>
            <person name="Eisen J.A."/>
            <person name="Garrity G."/>
            <person name="Hugenholtz P."/>
            <person name="Kyrpides N.C."/>
        </authorList>
    </citation>
    <scope>NUCLEOTIDE SEQUENCE [LARGE SCALE GENOMIC DNA]</scope>
    <source>
        <strain evidence="2 3">CGMCC 1.10822</strain>
    </source>
</reference>